<organism evidence="6">
    <name type="scientific">Eiseniibacteriota bacterium</name>
    <dbReference type="NCBI Taxonomy" id="2212470"/>
    <lineage>
        <taxon>Bacteria</taxon>
        <taxon>Candidatus Eiseniibacteriota</taxon>
    </lineage>
</organism>
<evidence type="ECO:0008006" key="7">
    <source>
        <dbReference type="Google" id="ProtNLM"/>
    </source>
</evidence>
<gene>
    <name evidence="6" type="ORF">ENO08_06550</name>
</gene>
<dbReference type="Proteomes" id="UP000886069">
    <property type="component" value="Unassembled WGS sequence"/>
</dbReference>
<accession>A0A7V2F3T5</accession>
<evidence type="ECO:0000256" key="3">
    <source>
        <dbReference type="ARBA" id="ARBA00022692"/>
    </source>
</evidence>
<dbReference type="GO" id="GO:0016020">
    <property type="term" value="C:membrane"/>
    <property type="evidence" value="ECO:0007669"/>
    <property type="project" value="UniProtKB-SubCell"/>
</dbReference>
<evidence type="ECO:0000256" key="5">
    <source>
        <dbReference type="ARBA" id="ARBA00023136"/>
    </source>
</evidence>
<name>A0A7V2F3T5_UNCEI</name>
<dbReference type="InterPro" id="IPR007156">
    <property type="entry name" value="MamQ_LemA"/>
</dbReference>
<dbReference type="Gene3D" id="1.20.1440.20">
    <property type="entry name" value="LemA-like domain"/>
    <property type="match status" value="1"/>
</dbReference>
<comment type="similarity">
    <text evidence="2">Belongs to the LemA family.</text>
</comment>
<sequence length="56" mass="6452">FYNDIVMRYNTRRETFPNVIVAGLFGFEEAEYFGLGAREALRSPGVRKSHTGRAKR</sequence>
<proteinExistence type="inferred from homology"/>
<reference evidence="6" key="1">
    <citation type="journal article" date="2020" name="mSystems">
        <title>Genome- and Community-Level Interaction Insights into Carbon Utilization and Element Cycling Functions of Hydrothermarchaeota in Hydrothermal Sediment.</title>
        <authorList>
            <person name="Zhou Z."/>
            <person name="Liu Y."/>
            <person name="Xu W."/>
            <person name="Pan J."/>
            <person name="Luo Z.H."/>
            <person name="Li M."/>
        </authorList>
    </citation>
    <scope>NUCLEOTIDE SEQUENCE [LARGE SCALE GENOMIC DNA]</scope>
    <source>
        <strain evidence="6">SpSt-1233</strain>
    </source>
</reference>
<evidence type="ECO:0000313" key="6">
    <source>
        <dbReference type="EMBL" id="HER44102.1"/>
    </source>
</evidence>
<dbReference type="InterPro" id="IPR023353">
    <property type="entry name" value="LemA-like_dom_sf"/>
</dbReference>
<dbReference type="EMBL" id="DSEC01000467">
    <property type="protein sequence ID" value="HER44102.1"/>
    <property type="molecule type" value="Genomic_DNA"/>
</dbReference>
<dbReference type="AlphaFoldDB" id="A0A7V2F3T5"/>
<keyword evidence="4" id="KW-1133">Transmembrane helix</keyword>
<evidence type="ECO:0000256" key="4">
    <source>
        <dbReference type="ARBA" id="ARBA00022989"/>
    </source>
</evidence>
<comment type="caution">
    <text evidence="6">The sequence shown here is derived from an EMBL/GenBank/DDBJ whole genome shotgun (WGS) entry which is preliminary data.</text>
</comment>
<keyword evidence="5" id="KW-0472">Membrane</keyword>
<dbReference type="SUPFAM" id="SSF140478">
    <property type="entry name" value="LemA-like"/>
    <property type="match status" value="1"/>
</dbReference>
<dbReference type="Pfam" id="PF04011">
    <property type="entry name" value="LemA"/>
    <property type="match status" value="1"/>
</dbReference>
<evidence type="ECO:0000256" key="1">
    <source>
        <dbReference type="ARBA" id="ARBA00004167"/>
    </source>
</evidence>
<protein>
    <recommendedName>
        <fullName evidence="7">LemA family protein</fullName>
    </recommendedName>
</protein>
<comment type="subcellular location">
    <subcellularLocation>
        <location evidence="1">Membrane</location>
        <topology evidence="1">Single-pass membrane protein</topology>
    </subcellularLocation>
</comment>
<feature type="non-terminal residue" evidence="6">
    <location>
        <position position="1"/>
    </location>
</feature>
<evidence type="ECO:0000256" key="2">
    <source>
        <dbReference type="ARBA" id="ARBA00008854"/>
    </source>
</evidence>
<keyword evidence="3" id="KW-0812">Transmembrane</keyword>